<keyword evidence="1" id="KW-1185">Reference proteome</keyword>
<dbReference type="WBParaSite" id="jg22630">
    <property type="protein sequence ID" value="jg22630"/>
    <property type="gene ID" value="jg22630"/>
</dbReference>
<proteinExistence type="predicted"/>
<dbReference type="Proteomes" id="UP000887574">
    <property type="component" value="Unplaced"/>
</dbReference>
<reference evidence="2" key="1">
    <citation type="submission" date="2022-11" db="UniProtKB">
        <authorList>
            <consortium name="WormBaseParasite"/>
        </authorList>
    </citation>
    <scope>IDENTIFICATION</scope>
</reference>
<protein>
    <submittedName>
        <fullName evidence="2">Uncharacterized protein</fullName>
    </submittedName>
</protein>
<dbReference type="SUPFAM" id="SSF57716">
    <property type="entry name" value="Glucocorticoid receptor-like (DNA-binding domain)"/>
    <property type="match status" value="1"/>
</dbReference>
<accession>A0A915DT27</accession>
<sequence>MMKSQNKKEILECRACRFDRSILMGMNPLSIQLPKNADKDTIVAELAQRKNFLKEKNNMGVIVQPK</sequence>
<evidence type="ECO:0000313" key="2">
    <source>
        <dbReference type="WBParaSite" id="jg22630"/>
    </source>
</evidence>
<name>A0A915DT27_9BILA</name>
<organism evidence="1 2">
    <name type="scientific">Ditylenchus dipsaci</name>
    <dbReference type="NCBI Taxonomy" id="166011"/>
    <lineage>
        <taxon>Eukaryota</taxon>
        <taxon>Metazoa</taxon>
        <taxon>Ecdysozoa</taxon>
        <taxon>Nematoda</taxon>
        <taxon>Chromadorea</taxon>
        <taxon>Rhabditida</taxon>
        <taxon>Tylenchina</taxon>
        <taxon>Tylenchomorpha</taxon>
        <taxon>Sphaerularioidea</taxon>
        <taxon>Anguinidae</taxon>
        <taxon>Anguininae</taxon>
        <taxon>Ditylenchus</taxon>
    </lineage>
</organism>
<evidence type="ECO:0000313" key="1">
    <source>
        <dbReference type="Proteomes" id="UP000887574"/>
    </source>
</evidence>
<dbReference type="AlphaFoldDB" id="A0A915DT27"/>